<feature type="region of interest" description="Disordered" evidence="1">
    <location>
        <begin position="1"/>
        <end position="29"/>
    </location>
</feature>
<evidence type="ECO:0000313" key="2">
    <source>
        <dbReference type="EMBL" id="KAG5481889.1"/>
    </source>
</evidence>
<dbReference type="GeneID" id="92362809"/>
<dbReference type="AlphaFoldDB" id="A0A836GXD8"/>
<keyword evidence="3" id="KW-1185">Reference proteome</keyword>
<evidence type="ECO:0000313" key="3">
    <source>
        <dbReference type="Proteomes" id="UP000674143"/>
    </source>
</evidence>
<feature type="compositionally biased region" description="Basic residues" evidence="1">
    <location>
        <begin position="575"/>
        <end position="590"/>
    </location>
</feature>
<dbReference type="RefSeq" id="XP_067064249.1">
    <property type="nucleotide sequence ID" value="XM_067208875.1"/>
</dbReference>
<organism evidence="2 3">
    <name type="scientific">Leishmania orientalis</name>
    <dbReference type="NCBI Taxonomy" id="2249476"/>
    <lineage>
        <taxon>Eukaryota</taxon>
        <taxon>Discoba</taxon>
        <taxon>Euglenozoa</taxon>
        <taxon>Kinetoplastea</taxon>
        <taxon>Metakinetoplastina</taxon>
        <taxon>Trypanosomatida</taxon>
        <taxon>Trypanosomatidae</taxon>
        <taxon>Leishmaniinae</taxon>
        <taxon>Leishmania</taxon>
    </lineage>
</organism>
<comment type="caution">
    <text evidence="2">The sequence shown here is derived from an EMBL/GenBank/DDBJ whole genome shotgun (WGS) entry which is preliminary data.</text>
</comment>
<gene>
    <name evidence="2" type="ORF">LSCM4_06968</name>
</gene>
<feature type="region of interest" description="Disordered" evidence="1">
    <location>
        <begin position="381"/>
        <end position="412"/>
    </location>
</feature>
<feature type="compositionally biased region" description="Basic and acidic residues" evidence="1">
    <location>
        <begin position="439"/>
        <end position="448"/>
    </location>
</feature>
<accession>A0A836GXD8</accession>
<name>A0A836GXD8_9TRYP</name>
<dbReference type="KEGG" id="loi:92362809"/>
<feature type="region of interest" description="Disordered" evidence="1">
    <location>
        <begin position="439"/>
        <end position="459"/>
    </location>
</feature>
<reference evidence="3" key="2">
    <citation type="journal article" date="2021" name="Sci. Data">
        <title>Chromosome-scale genome sequencing, assembly and annotation of six genomes from subfamily Leishmaniinae.</title>
        <authorList>
            <person name="Almutairi H."/>
            <person name="Urbaniak M.D."/>
            <person name="Bates M.D."/>
            <person name="Jariyapan N."/>
            <person name="Kwakye-Nuako G."/>
            <person name="Thomaz Soccol V."/>
            <person name="Al-Salem W.S."/>
            <person name="Dillon R.J."/>
            <person name="Bates P.A."/>
            <person name="Gatherer D."/>
        </authorList>
    </citation>
    <scope>NUCLEOTIDE SEQUENCE [LARGE SCALE GENOMIC DNA]</scope>
</reference>
<feature type="region of interest" description="Disordered" evidence="1">
    <location>
        <begin position="645"/>
        <end position="691"/>
    </location>
</feature>
<feature type="region of interest" description="Disordered" evidence="1">
    <location>
        <begin position="575"/>
        <end position="603"/>
    </location>
</feature>
<sequence length="718" mass="73606">MSDACDTAVKTAPEPTISSSSPLQREATAPMHDAPLHAGLGAAALPHCMSSWELLDLEGDGCPAVFSTSSHSESGSLATCAHVAANRKAGGSHASEAATATTEAGSASAEPPFVLLQLFGAGSCQSADDATSEHVLSSVSAPSERPHCCSGLAKFVEGHYSLTCSASTLWSYLSTTSQTPLPAAHTGPCPESGTTANTTLNDDDILAANVMEPTYSGQSGSRELHDGAFSPLYAGAGMLGTWRADSMPLASHPTATPHSYGSPTEQTGHSIGATSYAAAMVSAANTILIPRIISVATTPLTSDGEQCMGESRVAGAWTPTLMDSGTLGEHAAVASLASALPSPSYGAPVLLEDGTQRLGEEVSVGVAQSSAAAAAVLESQLELDGPSSVPPSPRPDAGGGVGPRRGSQQPAVRLARLPKPLVSLCDRRRNPCLCQGDAHEGRAPHTADTDCAESVSAQSRQREKRKAATWLLRRMSFISSSSLAASLLPSAMTNAAFPSAAAAATSAAEAVPAASSPASTLDPSLLWSQACIVCAGGSQRAMKGLQRLCNYVWQDLKNHWYPQLRLVLGDHSSARKTHGNRHARYRLKPKRTPENDKSATATDGAAAGAAAVVSPAASSSPAGTAQWRSLSSPCFFNGDVRVTRDSSAHPRMSGREAAGAVAPRHFHPSRSSSPSSPSSPSSSSPSPGSSTKDGMRLYVVMTAEAVASAAQGLLVFLL</sequence>
<dbReference type="Proteomes" id="UP000674143">
    <property type="component" value="Unassembled WGS sequence"/>
</dbReference>
<feature type="region of interest" description="Disordered" evidence="1">
    <location>
        <begin position="180"/>
        <end position="199"/>
    </location>
</feature>
<evidence type="ECO:0000256" key="1">
    <source>
        <dbReference type="SAM" id="MobiDB-lite"/>
    </source>
</evidence>
<feature type="compositionally biased region" description="Low complexity" evidence="1">
    <location>
        <begin position="669"/>
        <end position="690"/>
    </location>
</feature>
<dbReference type="EMBL" id="JAFHLR010000017">
    <property type="protein sequence ID" value="KAG5481889.1"/>
    <property type="molecule type" value="Genomic_DNA"/>
</dbReference>
<protein>
    <submittedName>
        <fullName evidence="2">Uncharacterized protein</fullName>
    </submittedName>
</protein>
<reference evidence="3" key="1">
    <citation type="journal article" date="2021" name="Microbiol. Resour. Announc.">
        <title>LGAAP: Leishmaniinae Genome Assembly and Annotation Pipeline.</title>
        <authorList>
            <person name="Almutairi H."/>
            <person name="Urbaniak M.D."/>
            <person name="Bates M.D."/>
            <person name="Jariyapan N."/>
            <person name="Kwakye-Nuako G."/>
            <person name="Thomaz-Soccol V."/>
            <person name="Al-Salem W.S."/>
            <person name="Dillon R.J."/>
            <person name="Bates P.A."/>
            <person name="Gatherer D."/>
        </authorList>
    </citation>
    <scope>NUCLEOTIDE SEQUENCE [LARGE SCALE GENOMIC DNA]</scope>
</reference>
<proteinExistence type="predicted"/>